<feature type="transmembrane region" description="Helical" evidence="10">
    <location>
        <begin position="202"/>
        <end position="220"/>
    </location>
</feature>
<dbReference type="Gene3D" id="3.30.450.20">
    <property type="entry name" value="PAS domain"/>
    <property type="match status" value="1"/>
</dbReference>
<dbReference type="GO" id="GO:0005886">
    <property type="term" value="C:plasma membrane"/>
    <property type="evidence" value="ECO:0007669"/>
    <property type="project" value="UniProtKB-SubCell"/>
</dbReference>
<dbReference type="InterPro" id="IPR004089">
    <property type="entry name" value="MCPsignal_dom"/>
</dbReference>
<dbReference type="PROSITE" id="PS50885">
    <property type="entry name" value="HAMP"/>
    <property type="match status" value="1"/>
</dbReference>
<evidence type="ECO:0000256" key="6">
    <source>
        <dbReference type="ARBA" id="ARBA00023136"/>
    </source>
</evidence>
<dbReference type="Pfam" id="PF17200">
    <property type="entry name" value="sCache_2"/>
    <property type="match status" value="1"/>
</dbReference>
<dbReference type="GO" id="GO:0007165">
    <property type="term" value="P:signal transduction"/>
    <property type="evidence" value="ECO:0007669"/>
    <property type="project" value="UniProtKB-KW"/>
</dbReference>
<dbReference type="PANTHER" id="PTHR32089:SF112">
    <property type="entry name" value="LYSOZYME-LIKE PROTEIN-RELATED"/>
    <property type="match status" value="1"/>
</dbReference>
<dbReference type="Proteomes" id="UP000248863">
    <property type="component" value="Unassembled WGS sequence"/>
</dbReference>
<evidence type="ECO:0000256" key="5">
    <source>
        <dbReference type="ARBA" id="ARBA00022989"/>
    </source>
</evidence>
<keyword evidence="2" id="KW-1003">Cell membrane</keyword>
<evidence type="ECO:0000256" key="2">
    <source>
        <dbReference type="ARBA" id="ARBA00022475"/>
    </source>
</evidence>
<dbReference type="Gene3D" id="6.10.340.10">
    <property type="match status" value="1"/>
</dbReference>
<feature type="domain" description="HAMP" evidence="13">
    <location>
        <begin position="221"/>
        <end position="274"/>
    </location>
</feature>
<dbReference type="PRINTS" id="PR00260">
    <property type="entry name" value="CHEMTRNSDUCR"/>
</dbReference>
<evidence type="ECO:0000256" key="1">
    <source>
        <dbReference type="ARBA" id="ARBA00004429"/>
    </source>
</evidence>
<dbReference type="AlphaFoldDB" id="A0A327KQT9"/>
<dbReference type="GO" id="GO:0006935">
    <property type="term" value="P:chemotaxis"/>
    <property type="evidence" value="ECO:0007669"/>
    <property type="project" value="InterPro"/>
</dbReference>
<evidence type="ECO:0000256" key="9">
    <source>
        <dbReference type="PROSITE-ProRule" id="PRU00284"/>
    </source>
</evidence>
<dbReference type="OrthoDB" id="8320983at2"/>
<organism evidence="14 15">
    <name type="scientific">Rhodoplanes elegans</name>
    <dbReference type="NCBI Taxonomy" id="29408"/>
    <lineage>
        <taxon>Bacteria</taxon>
        <taxon>Pseudomonadati</taxon>
        <taxon>Pseudomonadota</taxon>
        <taxon>Alphaproteobacteria</taxon>
        <taxon>Hyphomicrobiales</taxon>
        <taxon>Nitrobacteraceae</taxon>
        <taxon>Rhodoplanes</taxon>
    </lineage>
</organism>
<name>A0A327KQT9_9BRAD</name>
<evidence type="ECO:0000313" key="14">
    <source>
        <dbReference type="EMBL" id="RAI39725.1"/>
    </source>
</evidence>
<evidence type="ECO:0000259" key="11">
    <source>
        <dbReference type="PROSITE" id="PS50111"/>
    </source>
</evidence>
<evidence type="ECO:0000259" key="13">
    <source>
        <dbReference type="PROSITE" id="PS50885"/>
    </source>
</evidence>
<dbReference type="PANTHER" id="PTHR32089">
    <property type="entry name" value="METHYL-ACCEPTING CHEMOTAXIS PROTEIN MCPB"/>
    <property type="match status" value="1"/>
</dbReference>
<keyword evidence="7 9" id="KW-0807">Transducer</keyword>
<dbReference type="GO" id="GO:0004888">
    <property type="term" value="F:transmembrane signaling receptor activity"/>
    <property type="evidence" value="ECO:0007669"/>
    <property type="project" value="InterPro"/>
</dbReference>
<reference evidence="14 15" key="1">
    <citation type="submission" date="2017-07" db="EMBL/GenBank/DDBJ databases">
        <title>Draft Genome Sequences of Select Purple Nonsulfur Bacteria.</title>
        <authorList>
            <person name="Lasarre B."/>
            <person name="Mckinlay J.B."/>
        </authorList>
    </citation>
    <scope>NUCLEOTIDE SEQUENCE [LARGE SCALE GENOMIC DNA]</scope>
    <source>
        <strain evidence="14 15">DSM 11907</strain>
    </source>
</reference>
<keyword evidence="5 10" id="KW-1133">Transmembrane helix</keyword>
<evidence type="ECO:0000259" key="12">
    <source>
        <dbReference type="PROSITE" id="PS50192"/>
    </source>
</evidence>
<feature type="transmembrane region" description="Helical" evidence="10">
    <location>
        <begin position="20"/>
        <end position="37"/>
    </location>
</feature>
<dbReference type="InterPro" id="IPR000727">
    <property type="entry name" value="T_SNARE_dom"/>
</dbReference>
<evidence type="ECO:0000256" key="10">
    <source>
        <dbReference type="SAM" id="Phobius"/>
    </source>
</evidence>
<keyword evidence="15" id="KW-1185">Reference proteome</keyword>
<evidence type="ECO:0000313" key="15">
    <source>
        <dbReference type="Proteomes" id="UP000248863"/>
    </source>
</evidence>
<dbReference type="SMART" id="SM01049">
    <property type="entry name" value="Cache_2"/>
    <property type="match status" value="1"/>
</dbReference>
<comment type="subcellular location">
    <subcellularLocation>
        <location evidence="1">Cell inner membrane</location>
        <topology evidence="1">Multi-pass membrane protein</topology>
    </subcellularLocation>
</comment>
<dbReference type="Pfam" id="PF00015">
    <property type="entry name" value="MCPsignal"/>
    <property type="match status" value="1"/>
</dbReference>
<keyword evidence="4 10" id="KW-0812">Transmembrane</keyword>
<dbReference type="CDD" id="cd06225">
    <property type="entry name" value="HAMP"/>
    <property type="match status" value="1"/>
</dbReference>
<evidence type="ECO:0000256" key="8">
    <source>
        <dbReference type="ARBA" id="ARBA00029447"/>
    </source>
</evidence>
<dbReference type="EMBL" id="NPEU01000065">
    <property type="protein sequence ID" value="RAI39725.1"/>
    <property type="molecule type" value="Genomic_DNA"/>
</dbReference>
<dbReference type="PROSITE" id="PS50111">
    <property type="entry name" value="CHEMOTAXIS_TRANSDUC_2"/>
    <property type="match status" value="1"/>
</dbReference>
<sequence length="571" mass="59419">MNARTEPVKAGLRLSIGQKIYMLIGLAFLGLLGVALLDSRELAGSLQEQKKLELQHLTELAVGIVKDEHAAAEKGSVPVAEAQKRALARLAALRYGAAGDYFIVLDTSNKMLMHPTSPQIVGKDLSGLKDAYGKLLTVAITDVARKTGSGFVDYAWTKPGSDTAYPKLSYVAGFKPWDWVISTGVFVDDLAAQTWAATQRSLIAAAVVLLITLAVSVFMARRITAPLHRMTAATKELATGRLDIEVPGVGRRDEIGDMAEAVAVFKSNAVERRRLEAEQKEAEGRAAAGRKADMVRLADQFEQAVGGIIAMVSSAATELEATATTLTRTADTTQQMSATVSAASEEASTNVQAVAAATNEMTSSIGEISRQVQTSSRIADAAVSQAAKTDARVGELSVAANRIGDVVKLITDIAEQTNLLALNATIEAARAGEAGKGFAVVANEVKALAGQTAKATGEISSQISAMQAATQDSVAAIKEISGTIGQIAEVASAIAAAVEEQGAATAEISRNIQQAASGTSQVAQNITAVSRGAEETGAASGEVLNAAGQLAIESNQLRSEVTKFLDSVRAA</sequence>
<dbReference type="SMART" id="SM00304">
    <property type="entry name" value="HAMP"/>
    <property type="match status" value="1"/>
</dbReference>
<comment type="caution">
    <text evidence="14">The sequence shown here is derived from an EMBL/GenBank/DDBJ whole genome shotgun (WGS) entry which is preliminary data.</text>
</comment>
<protein>
    <submittedName>
        <fullName evidence="14">Chemotaxis protein</fullName>
    </submittedName>
</protein>
<dbReference type="SMART" id="SM00283">
    <property type="entry name" value="MA"/>
    <property type="match status" value="1"/>
</dbReference>
<feature type="domain" description="T-SNARE coiled-coil homology" evidence="12">
    <location>
        <begin position="467"/>
        <end position="529"/>
    </location>
</feature>
<proteinExistence type="inferred from homology"/>
<keyword evidence="6 10" id="KW-0472">Membrane</keyword>
<dbReference type="SUPFAM" id="SSF58104">
    <property type="entry name" value="Methyl-accepting chemotaxis protein (MCP) signaling domain"/>
    <property type="match status" value="1"/>
</dbReference>
<gene>
    <name evidence="14" type="ORF">CH338_08555</name>
</gene>
<evidence type="ECO:0000256" key="3">
    <source>
        <dbReference type="ARBA" id="ARBA00022519"/>
    </source>
</evidence>
<evidence type="ECO:0000256" key="7">
    <source>
        <dbReference type="ARBA" id="ARBA00023224"/>
    </source>
</evidence>
<accession>A0A327KQT9</accession>
<dbReference type="InterPro" id="IPR033480">
    <property type="entry name" value="sCache_2"/>
</dbReference>
<keyword evidence="3" id="KW-0997">Cell inner membrane</keyword>
<dbReference type="InterPro" id="IPR004090">
    <property type="entry name" value="Chemotax_Me-accpt_rcpt"/>
</dbReference>
<dbReference type="Pfam" id="PF00672">
    <property type="entry name" value="HAMP"/>
    <property type="match status" value="1"/>
</dbReference>
<feature type="domain" description="Methyl-accepting transducer" evidence="11">
    <location>
        <begin position="315"/>
        <end position="551"/>
    </location>
</feature>
<dbReference type="InterPro" id="IPR003660">
    <property type="entry name" value="HAMP_dom"/>
</dbReference>
<dbReference type="PROSITE" id="PS50192">
    <property type="entry name" value="T_SNARE"/>
    <property type="match status" value="1"/>
</dbReference>
<dbReference type="Gene3D" id="1.10.287.950">
    <property type="entry name" value="Methyl-accepting chemotaxis protein"/>
    <property type="match status" value="1"/>
</dbReference>
<comment type="similarity">
    <text evidence="8">Belongs to the methyl-accepting chemotaxis (MCP) protein family.</text>
</comment>
<evidence type="ECO:0000256" key="4">
    <source>
        <dbReference type="ARBA" id="ARBA00022692"/>
    </source>
</evidence>